<keyword evidence="6 8" id="KW-0315">Glutamine amidotransferase</keyword>
<dbReference type="Pfam" id="PF13537">
    <property type="entry name" value="GATase_7"/>
    <property type="match status" value="1"/>
</dbReference>
<dbReference type="Gene3D" id="3.60.20.10">
    <property type="entry name" value="Glutamine Phosphoribosylpyrophosphate, subunit 1, domain 1"/>
    <property type="match status" value="1"/>
</dbReference>
<dbReference type="InterPro" id="IPR029055">
    <property type="entry name" value="Ntn_hydrolases_N"/>
</dbReference>
<dbReference type="Pfam" id="PF00733">
    <property type="entry name" value="Asn_synthase"/>
    <property type="match status" value="1"/>
</dbReference>
<evidence type="ECO:0000256" key="4">
    <source>
        <dbReference type="ARBA" id="ARBA00022741"/>
    </source>
</evidence>
<comment type="catalytic activity">
    <reaction evidence="7">
        <text>L-aspartate + L-glutamine + ATP + H2O = L-asparagine + L-glutamate + AMP + diphosphate + H(+)</text>
        <dbReference type="Rhea" id="RHEA:12228"/>
        <dbReference type="ChEBI" id="CHEBI:15377"/>
        <dbReference type="ChEBI" id="CHEBI:15378"/>
        <dbReference type="ChEBI" id="CHEBI:29985"/>
        <dbReference type="ChEBI" id="CHEBI:29991"/>
        <dbReference type="ChEBI" id="CHEBI:30616"/>
        <dbReference type="ChEBI" id="CHEBI:33019"/>
        <dbReference type="ChEBI" id="CHEBI:58048"/>
        <dbReference type="ChEBI" id="CHEBI:58359"/>
        <dbReference type="ChEBI" id="CHEBI:456215"/>
        <dbReference type="EC" id="6.3.5.4"/>
    </reaction>
</comment>
<keyword evidence="8" id="KW-0028">Amino-acid biosynthesis</keyword>
<gene>
    <name evidence="11" type="ORF">MHY01S_10080</name>
</gene>
<dbReference type="InterPro" id="IPR033738">
    <property type="entry name" value="AsnB_N"/>
</dbReference>
<dbReference type="SUPFAM" id="SSF52402">
    <property type="entry name" value="Adenine nucleotide alpha hydrolases-like"/>
    <property type="match status" value="1"/>
</dbReference>
<dbReference type="PROSITE" id="PS51278">
    <property type="entry name" value="GATASE_TYPE_2"/>
    <property type="match status" value="1"/>
</dbReference>
<evidence type="ECO:0000256" key="2">
    <source>
        <dbReference type="ARBA" id="ARBA00005752"/>
    </source>
</evidence>
<keyword evidence="5 9" id="KW-0067">ATP-binding</keyword>
<reference evidence="11 12" key="1">
    <citation type="submission" date="2019-07" db="EMBL/GenBank/DDBJ databases">
        <title>Whole genome shotgun sequence of Meiothermus hypogaeus NBRC 106114.</title>
        <authorList>
            <person name="Hosoyama A."/>
            <person name="Uohara A."/>
            <person name="Ohji S."/>
            <person name="Ichikawa N."/>
        </authorList>
    </citation>
    <scope>NUCLEOTIDE SEQUENCE [LARGE SCALE GENOMIC DNA]</scope>
    <source>
        <strain evidence="11 12">NBRC 106114</strain>
    </source>
</reference>
<dbReference type="InterPro" id="IPR001962">
    <property type="entry name" value="Asn_synthase"/>
</dbReference>
<name>A0A511R1W7_9DEIN</name>
<dbReference type="AlphaFoldDB" id="A0A511R1W7"/>
<evidence type="ECO:0000256" key="9">
    <source>
        <dbReference type="PIRSR" id="PIRSR001589-2"/>
    </source>
</evidence>
<evidence type="ECO:0000256" key="7">
    <source>
        <dbReference type="ARBA" id="ARBA00048741"/>
    </source>
</evidence>
<dbReference type="GO" id="GO:0006529">
    <property type="term" value="P:asparagine biosynthetic process"/>
    <property type="evidence" value="ECO:0007669"/>
    <property type="project" value="UniProtKB-KW"/>
</dbReference>
<dbReference type="EMBL" id="BJXL01000022">
    <property type="protein sequence ID" value="GEM82842.1"/>
    <property type="molecule type" value="Genomic_DNA"/>
</dbReference>
<dbReference type="CDD" id="cd00712">
    <property type="entry name" value="AsnB"/>
    <property type="match status" value="1"/>
</dbReference>
<organism evidence="11 12">
    <name type="scientific">Meiothermus hypogaeus NBRC 106114</name>
    <dbReference type="NCBI Taxonomy" id="1227553"/>
    <lineage>
        <taxon>Bacteria</taxon>
        <taxon>Thermotogati</taxon>
        <taxon>Deinococcota</taxon>
        <taxon>Deinococci</taxon>
        <taxon>Thermales</taxon>
        <taxon>Thermaceae</taxon>
        <taxon>Meiothermus</taxon>
    </lineage>
</organism>
<feature type="binding site" evidence="9">
    <location>
        <position position="105"/>
    </location>
    <ligand>
        <name>L-glutamine</name>
        <dbReference type="ChEBI" id="CHEBI:58359"/>
    </ligand>
</feature>
<dbReference type="SUPFAM" id="SSF56235">
    <property type="entry name" value="N-terminal nucleophile aminohydrolases (Ntn hydrolases)"/>
    <property type="match status" value="1"/>
</dbReference>
<keyword evidence="8" id="KW-0061">Asparagine biosynthesis</keyword>
<dbReference type="InterPro" id="IPR014729">
    <property type="entry name" value="Rossmann-like_a/b/a_fold"/>
</dbReference>
<feature type="domain" description="Glutamine amidotransferase type-2" evidence="10">
    <location>
        <begin position="2"/>
        <end position="194"/>
    </location>
</feature>
<dbReference type="InterPro" id="IPR006426">
    <property type="entry name" value="Asn_synth_AEB"/>
</dbReference>
<dbReference type="InterPro" id="IPR017932">
    <property type="entry name" value="GATase_2_dom"/>
</dbReference>
<dbReference type="Gene3D" id="3.40.50.620">
    <property type="entry name" value="HUPs"/>
    <property type="match status" value="1"/>
</dbReference>
<evidence type="ECO:0000256" key="3">
    <source>
        <dbReference type="ARBA" id="ARBA00012737"/>
    </source>
</evidence>
<dbReference type="GO" id="GO:0004066">
    <property type="term" value="F:asparagine synthase (glutamine-hydrolyzing) activity"/>
    <property type="evidence" value="ECO:0007669"/>
    <property type="project" value="UniProtKB-EC"/>
</dbReference>
<dbReference type="Proteomes" id="UP000321197">
    <property type="component" value="Unassembled WGS sequence"/>
</dbReference>
<dbReference type="CDD" id="cd01991">
    <property type="entry name" value="Asn_synthase_B_C"/>
    <property type="match status" value="1"/>
</dbReference>
<evidence type="ECO:0000256" key="8">
    <source>
        <dbReference type="PIRSR" id="PIRSR001589-1"/>
    </source>
</evidence>
<feature type="active site" description="For GATase activity" evidence="8">
    <location>
        <position position="2"/>
    </location>
</feature>
<dbReference type="EC" id="6.3.5.4" evidence="3"/>
<accession>A0A511R1W7</accession>
<comment type="caution">
    <text evidence="11">The sequence shown here is derived from an EMBL/GenBank/DDBJ whole genome shotgun (WGS) entry which is preliminary data.</text>
</comment>
<dbReference type="InterPro" id="IPR051786">
    <property type="entry name" value="ASN_synthetase/amidase"/>
</dbReference>
<evidence type="ECO:0000256" key="6">
    <source>
        <dbReference type="ARBA" id="ARBA00022962"/>
    </source>
</evidence>
<comment type="pathway">
    <text evidence="1">Amino-acid biosynthesis; L-asparagine biosynthesis; L-asparagine from L-aspartate (L-Gln route): step 1/1.</text>
</comment>
<evidence type="ECO:0000259" key="10">
    <source>
        <dbReference type="PROSITE" id="PS51278"/>
    </source>
</evidence>
<evidence type="ECO:0000313" key="11">
    <source>
        <dbReference type="EMBL" id="GEM82842.1"/>
    </source>
</evidence>
<evidence type="ECO:0000256" key="5">
    <source>
        <dbReference type="ARBA" id="ARBA00022840"/>
    </source>
</evidence>
<evidence type="ECO:0000313" key="12">
    <source>
        <dbReference type="Proteomes" id="UP000321197"/>
    </source>
</evidence>
<dbReference type="PANTHER" id="PTHR43284:SF1">
    <property type="entry name" value="ASPARAGINE SYNTHETASE"/>
    <property type="match status" value="1"/>
</dbReference>
<dbReference type="PANTHER" id="PTHR43284">
    <property type="entry name" value="ASPARAGINE SYNTHETASE (GLUTAMINE-HYDROLYZING)"/>
    <property type="match status" value="1"/>
</dbReference>
<dbReference type="NCBIfam" id="TIGR01536">
    <property type="entry name" value="asn_synth_AEB"/>
    <property type="match status" value="1"/>
</dbReference>
<keyword evidence="4 9" id="KW-0547">Nucleotide-binding</keyword>
<dbReference type="PIRSF" id="PIRSF001589">
    <property type="entry name" value="Asn_synthetase_glu-h"/>
    <property type="match status" value="1"/>
</dbReference>
<evidence type="ECO:0000256" key="1">
    <source>
        <dbReference type="ARBA" id="ARBA00005187"/>
    </source>
</evidence>
<dbReference type="GO" id="GO:0005524">
    <property type="term" value="F:ATP binding"/>
    <property type="evidence" value="ECO:0007669"/>
    <property type="project" value="UniProtKB-KW"/>
</dbReference>
<dbReference type="OrthoDB" id="9763290at2"/>
<protein>
    <recommendedName>
        <fullName evidence="3">asparagine synthase (glutamine-hydrolyzing)</fullName>
        <ecNumber evidence="3">6.3.5.4</ecNumber>
    </recommendedName>
</protein>
<dbReference type="RefSeq" id="WP_119341395.1">
    <property type="nucleotide sequence ID" value="NZ_BJXL01000022.1"/>
</dbReference>
<sequence>MCGIAGAFSWIQSAEPLRALVAEVVQSQLHRGPDHQAVVELPQPAGPLVLGHNRLSIIDLSEHSNQPLWDHTGRYCIVFNGEIYNYLELRDQLQQLGHRFQTQGDTEVILEAYKAWGKNAWERFIGMFAFALLDTQSQQLWLVRDRFGVKPLFYLLKEGILAFASSTGALARHFGLAPNLEYVSRGLYYYVYEDDSDISPYVGLRALPAGHHACIRLQQPSVEPQRYYDLAGRVEQKIAALEGLSDKALLEELEATLQSAVVLRLRSDVPLAISLSGGLDSSLVAALAARQHPQVEGFCYGHPRAARSEGPLAQALAQKSGIEVHFVWPELSKERLVQAFEKTLASQDAPFPTLSILAQNFVYEAARAEGYKVLLGGQGGDEGFMGYRKFFLFQLRHLLQQKRLAELGSFALGFAQLLAAESYKLGLFWQNRQRYSGKQLEGNLRLPKVQLQLGASADQAPWLRQMLDVTRYSLPTLLRYEDRNSMGHSIESRLPFLDYRVLELGLALPVHLKLRNGYGKWALRQIAHSKVPEVIRTARYKRGFDVTQTWLTEGLGAHLQEQLHLASGILRDVLGSSQNAVQTYTPEQMQHRPRLLAEAISLLWLARKLGNQT</sequence>
<comment type="similarity">
    <text evidence="2">Belongs to the asparagine synthetase family.</text>
</comment>
<proteinExistence type="inferred from homology"/>